<dbReference type="EMBL" id="AVPJ01000014">
    <property type="protein sequence ID" value="KGN31051.1"/>
    <property type="molecule type" value="Genomic_DNA"/>
</dbReference>
<evidence type="ECO:0000313" key="2">
    <source>
        <dbReference type="Proteomes" id="UP000030002"/>
    </source>
</evidence>
<dbReference type="RefSeq" id="WP_035917944.1">
    <property type="nucleotide sequence ID" value="NZ_AVPJ01000014.1"/>
</dbReference>
<gene>
    <name evidence="1" type="ORF">N802_05445</name>
</gene>
<dbReference type="eggNOG" id="ENOG5031WEW">
    <property type="taxonomic scope" value="Bacteria"/>
</dbReference>
<dbReference type="Proteomes" id="UP000030002">
    <property type="component" value="Unassembled WGS sequence"/>
</dbReference>
<dbReference type="AlphaFoldDB" id="A0A0A0J644"/>
<reference evidence="1 2" key="1">
    <citation type="submission" date="2013-08" db="EMBL/GenBank/DDBJ databases">
        <title>The genome sequence of Knoellia sinensis.</title>
        <authorList>
            <person name="Zhu W."/>
            <person name="Wang G."/>
        </authorList>
    </citation>
    <scope>NUCLEOTIDE SEQUENCE [LARGE SCALE GENOMIC DNA]</scope>
    <source>
        <strain evidence="1 2">KCTC 19936</strain>
    </source>
</reference>
<accession>A0A0A0J644</accession>
<organism evidence="1 2">
    <name type="scientific">Knoellia sinensis KCTC 19936</name>
    <dbReference type="NCBI Taxonomy" id="1385520"/>
    <lineage>
        <taxon>Bacteria</taxon>
        <taxon>Bacillati</taxon>
        <taxon>Actinomycetota</taxon>
        <taxon>Actinomycetes</taxon>
        <taxon>Micrococcales</taxon>
        <taxon>Intrasporangiaceae</taxon>
        <taxon>Knoellia</taxon>
    </lineage>
</organism>
<protein>
    <submittedName>
        <fullName evidence="1">Uncharacterized protein</fullName>
    </submittedName>
</protein>
<dbReference type="STRING" id="1385520.N802_05445"/>
<keyword evidence="2" id="KW-1185">Reference proteome</keyword>
<comment type="caution">
    <text evidence="1">The sequence shown here is derived from an EMBL/GenBank/DDBJ whole genome shotgun (WGS) entry which is preliminary data.</text>
</comment>
<proteinExistence type="predicted"/>
<evidence type="ECO:0000313" key="1">
    <source>
        <dbReference type="EMBL" id="KGN31051.1"/>
    </source>
</evidence>
<sequence length="481" mass="52773">MTTQHTALPVTVSIEPGEDIAAYLERVAAANRLSMTDLTGHPRTARLWEDPPDDLLTRLSASTGVPVPRMRDAVLRTALPGAVPERARTGRRYAGRPATCPAGCVDTVAARLNIVVLCLRCGALLVDHDDSHPPPVPDKVRQIHPDVLDSLARARRSSQARGRLRRVESLMAELEPALWGNWPPLADGETTHWRDRIVRWEKWNLEQTGGVIRPPSVTATLLALTWDASATPAGTTDLLDEIAVMADPWDPSEEVLPGWRTLTEAHDGVLDLLDDQQIEPRHIPTILRLTGEPIVLPEHQRTLRVAEALALTILAGRAHGQDLTLNTAVELHGAAASARTRRVVHRVLRSTYALERLAVHATLLHEQGLRDLRRARAELRHLRALPSDALRTLPTAAGGHVDPEQCAAWVWLDATLGRPAGGPHPLPAAEAMVRFDAHLDPETKLHLRAWWQHRLDLAEDLATADAPTQESSTEMGGRDVG</sequence>
<name>A0A0A0J644_9MICO</name>